<dbReference type="EMBL" id="JACCCF010000001">
    <property type="protein sequence ID" value="NYE40695.1"/>
    <property type="molecule type" value="Genomic_DNA"/>
</dbReference>
<name>A0A7J0C3Q4_9ACTN</name>
<reference evidence="3 5" key="2">
    <citation type="submission" date="2020-07" db="EMBL/GenBank/DDBJ databases">
        <title>Sequencing the genomes of 1000 actinobacteria strains.</title>
        <authorList>
            <person name="Klenk H.-P."/>
        </authorList>
    </citation>
    <scope>NUCLEOTIDE SEQUENCE [LARGE SCALE GENOMIC DNA]</scope>
    <source>
        <strain evidence="3 5">DSM 41455</strain>
    </source>
</reference>
<feature type="region of interest" description="Disordered" evidence="1">
    <location>
        <begin position="9"/>
        <end position="29"/>
    </location>
</feature>
<evidence type="ECO:0000313" key="5">
    <source>
        <dbReference type="Proteomes" id="UP000530403"/>
    </source>
</evidence>
<sequence>MPLIRNLLTGRTHRSKKTMPRLDGRSTAAGVSVSPDRALQVAAVFSSVRLLAETGSMLPTGVYQRSGNTRLPAMEHPLAPLLTYQANPQLPSGEFWSQILGWMLTRGNAAAYIERNNAGREVGLWPVSWPGVESRRVRSTGELVYKVEVDDDEWAPIREPDGLVRAENLLHFKSFGVGGTEGLSPIGMARQSIGTGWAASSYIGGFFARDASPGSTISVPGKLTDEQFERLLRQWNDNHEGFENSNRIGVMEGGAKWEKTTLSPADAQFLEVYKMTRSEIAGIYGVPPHMIGDVERSTSWGSGIEQQSLGYVIYSLMPWLTRLERTVQRLFGDPSLYMKFNPDALLRGDSAQRNAGYALGRQWGWYSVNDVRAKEDEPPIEGGDEYVVPLNMSPAGQTAPPEQRALPSRQQRAEESAETPSVDELPSWITRHFDAISAFFADQGDRVLAGLGITPNASADDLIDLATDNEALTEILFQLALGLTQEVGAATAAALGGTFAAGETSAALAASAASTAANVNATTVEKLASTINLADAPADVRKDARNMFDGMTESRARVLAQARVSQTSNFAAHEGAKQGGARTKTWRVWDANPRKTHQRADGQTVGIREDFDVGTRKGRWPHDHRLGVDEIAGCTCRLQFNREES</sequence>
<evidence type="ECO:0000313" key="3">
    <source>
        <dbReference type="EMBL" id="NYE40695.1"/>
    </source>
</evidence>
<dbReference type="AlphaFoldDB" id="A0A7J0C3Q4"/>
<dbReference type="RefSeq" id="WP_173313129.1">
    <property type="nucleotide sequence ID" value="NZ_BAAAUE010000007.1"/>
</dbReference>
<accession>A0A7J0C3Q4</accession>
<evidence type="ECO:0000313" key="2">
    <source>
        <dbReference type="EMBL" id="GFM96998.1"/>
    </source>
</evidence>
<dbReference type="NCBIfam" id="TIGR01537">
    <property type="entry name" value="portal_HK97"/>
    <property type="match status" value="1"/>
</dbReference>
<dbReference type="Proteomes" id="UP000498980">
    <property type="component" value="Unassembled WGS sequence"/>
</dbReference>
<dbReference type="InterPro" id="IPR006944">
    <property type="entry name" value="Phage/GTA_portal"/>
</dbReference>
<organism evidence="2 4">
    <name type="scientific">Streptomyces fulvorobeus</name>
    <dbReference type="NCBI Taxonomy" id="284028"/>
    <lineage>
        <taxon>Bacteria</taxon>
        <taxon>Bacillati</taxon>
        <taxon>Actinomycetota</taxon>
        <taxon>Actinomycetes</taxon>
        <taxon>Kitasatosporales</taxon>
        <taxon>Streptomycetaceae</taxon>
        <taxon>Streptomyces</taxon>
    </lineage>
</organism>
<proteinExistence type="predicted"/>
<evidence type="ECO:0000313" key="4">
    <source>
        <dbReference type="Proteomes" id="UP000498980"/>
    </source>
</evidence>
<reference evidence="2 4" key="1">
    <citation type="submission" date="2020-05" db="EMBL/GenBank/DDBJ databases">
        <title>Whole genome shotgun sequence of Streptomyces fulvorobeus NBRC 15897.</title>
        <authorList>
            <person name="Komaki H."/>
            <person name="Tamura T."/>
        </authorList>
    </citation>
    <scope>NUCLEOTIDE SEQUENCE [LARGE SCALE GENOMIC DNA]</scope>
    <source>
        <strain evidence="2 4">NBRC 15897</strain>
    </source>
</reference>
<gene>
    <name evidence="3" type="ORF">HEB29_001706</name>
    <name evidence="2" type="ORF">Sfulv_18090</name>
</gene>
<dbReference type="Pfam" id="PF04860">
    <property type="entry name" value="Phage_portal"/>
    <property type="match status" value="1"/>
</dbReference>
<feature type="region of interest" description="Disordered" evidence="1">
    <location>
        <begin position="391"/>
        <end position="422"/>
    </location>
</feature>
<comment type="caution">
    <text evidence="2">The sequence shown here is derived from an EMBL/GenBank/DDBJ whole genome shotgun (WGS) entry which is preliminary data.</text>
</comment>
<dbReference type="InterPro" id="IPR006427">
    <property type="entry name" value="Portal_HK97"/>
</dbReference>
<evidence type="ECO:0000256" key="1">
    <source>
        <dbReference type="SAM" id="MobiDB-lite"/>
    </source>
</evidence>
<dbReference type="Proteomes" id="UP000530403">
    <property type="component" value="Unassembled WGS sequence"/>
</dbReference>
<dbReference type="EMBL" id="BLWC01000001">
    <property type="protein sequence ID" value="GFM96998.1"/>
    <property type="molecule type" value="Genomic_DNA"/>
</dbReference>
<keyword evidence="4" id="KW-1185">Reference proteome</keyword>
<protein>
    <submittedName>
        <fullName evidence="3">HK97 family phage portal protein</fullName>
    </submittedName>
</protein>